<proteinExistence type="predicted"/>
<protein>
    <recommendedName>
        <fullName evidence="3">Transposase IS4-like domain-containing protein</fullName>
    </recommendedName>
</protein>
<keyword evidence="2" id="KW-1185">Reference proteome</keyword>
<organism evidence="1 2">
    <name type="scientific">Methanospirillum purgamenti</name>
    <dbReference type="NCBI Taxonomy" id="2834276"/>
    <lineage>
        <taxon>Archaea</taxon>
        <taxon>Methanobacteriati</taxon>
        <taxon>Methanobacteriota</taxon>
        <taxon>Stenosarchaea group</taxon>
        <taxon>Methanomicrobia</taxon>
        <taxon>Methanomicrobiales</taxon>
        <taxon>Methanospirillaceae</taxon>
        <taxon>Methanospirillum</taxon>
    </lineage>
</organism>
<reference evidence="1 2" key="1">
    <citation type="submission" date="2021-05" db="EMBL/GenBank/DDBJ databases">
        <title>A novel Methanospirillum isolate from a pyrite-forming mixed culture.</title>
        <authorList>
            <person name="Bunk B."/>
            <person name="Sproer C."/>
            <person name="Spring S."/>
            <person name="Pester M."/>
        </authorList>
    </citation>
    <scope>NUCLEOTIDE SEQUENCE [LARGE SCALE GENOMIC DNA]</scope>
    <source>
        <strain evidence="1 2">J.3.6.1-F.2.7.3</strain>
    </source>
</reference>
<evidence type="ECO:0008006" key="3">
    <source>
        <dbReference type="Google" id="ProtNLM"/>
    </source>
</evidence>
<evidence type="ECO:0000313" key="1">
    <source>
        <dbReference type="EMBL" id="QVV90408.1"/>
    </source>
</evidence>
<dbReference type="KEGG" id="mrtj:KHC33_07975"/>
<sequence>MDNRVPEHEKLYQKYFICKSTPKRGMKSTENEEVVTKVKRDYGFFSLITNGTMDAVTALEIYRNKDVVEKAFGNLKERLNIHRNLVSSEKSHQGYSSICM</sequence>
<dbReference type="Proteomes" id="UP000680656">
    <property type="component" value="Chromosome"/>
</dbReference>
<dbReference type="EMBL" id="CP075546">
    <property type="protein sequence ID" value="QVV90408.1"/>
    <property type="molecule type" value="Genomic_DNA"/>
</dbReference>
<name>A0A8E7B4K7_9EURY</name>
<dbReference type="AlphaFoldDB" id="A0A8E7B4K7"/>
<accession>A0A8E7B4K7</accession>
<gene>
    <name evidence="1" type="ORF">KHC33_07975</name>
</gene>
<dbReference type="RefSeq" id="WP_214421179.1">
    <property type="nucleotide sequence ID" value="NZ_JAXCMI010000007.1"/>
</dbReference>
<evidence type="ECO:0000313" key="2">
    <source>
        <dbReference type="Proteomes" id="UP000680656"/>
    </source>
</evidence>